<dbReference type="GO" id="GO:0034975">
    <property type="term" value="P:protein folding in endoplasmic reticulum"/>
    <property type="evidence" value="ECO:0007669"/>
    <property type="project" value="TreeGrafter"/>
</dbReference>
<evidence type="ECO:0000256" key="2">
    <source>
        <dbReference type="ARBA" id="ARBA00022692"/>
    </source>
</evidence>
<dbReference type="InterPro" id="IPR012919">
    <property type="entry name" value="SUN_dom"/>
</dbReference>
<comment type="subcellular location">
    <subcellularLocation>
        <location evidence="1">Membrane</location>
    </subcellularLocation>
</comment>
<dbReference type="AlphaFoldDB" id="W9SSD8"/>
<evidence type="ECO:0000256" key="6">
    <source>
        <dbReference type="SAM" id="Phobius"/>
    </source>
</evidence>
<protein>
    <recommendedName>
        <fullName evidence="7">SUN domain-containing protein</fullName>
    </recommendedName>
</protein>
<keyword evidence="9" id="KW-1185">Reference proteome</keyword>
<dbReference type="Pfam" id="PF07738">
    <property type="entry name" value="Sad1_UNC"/>
    <property type="match status" value="1"/>
</dbReference>
<gene>
    <name evidence="8" type="ORF">L484_003144</name>
</gene>
<dbReference type="KEGG" id="mnt:21386688"/>
<sequence length="620" mass="69457">MRKPRNGPPSLPVRCHNGNTNNIKKCNNYRKSLYELSLSLILSLWCLVFLFYSKLGLGQGNGGLLFSDNRSTICSGGQHCDNINSHVANGSNKQSNWMLLEFNTSKSCNKSRIQQNYSTSKYSDPETNRLEVVWSVLGYNGLACEVQQRQEQKAIGGEQLPNGSFLHPTYLNLDDFRNITRQEKGQETPAQLVNITHRLETDGAEYNYALASKGAKVVAHNKEAKGPSNILEKDHDKYLRNPCSVREKFVVIELAEQTLVDVVKIANFEHYSSNFKEFELSSSLRYPTEVWSPLGHFVASNVKHTQTFKLPEPKWVRYLKLNLTSHYGSEFYCTLSVVEVYGVDAIERMLEDLVASAEPATNKSPESNSSALPASKPDAASSDQRSAEGQSGNQNSSVGTEKIDDAQKPSSDATKSPTVSGKIISKIPDPVMEVRQQTNSRIPGDTVLKILMQKVRSLEVNLSVLEDYIKEMNRRQRDLLPGLDNELAKISLLLEKSKKEIKDLLEWKEISEKGITDLESWKALVSTQLDSLVSENNILRLEMEKIEDFKASLESKELAVLAISILFVCFSILKIVSVQILTFFRPSSSQSGNKMCKTSRGWVLILVSSSMTVFITLIYS</sequence>
<dbReference type="PANTHER" id="PTHR12953:SF3">
    <property type="entry name" value="SUN DOMAIN-CONTAINING PROTEIN 5"/>
    <property type="match status" value="1"/>
</dbReference>
<feature type="transmembrane region" description="Helical" evidence="6">
    <location>
        <begin position="602"/>
        <end position="619"/>
    </location>
</feature>
<keyword evidence="3 6" id="KW-1133">Transmembrane helix</keyword>
<dbReference type="EMBL" id="KE346030">
    <property type="protein sequence ID" value="EXC24702.1"/>
    <property type="molecule type" value="Genomic_DNA"/>
</dbReference>
<dbReference type="InterPro" id="IPR008979">
    <property type="entry name" value="Galactose-bd-like_sf"/>
</dbReference>
<evidence type="ECO:0000256" key="3">
    <source>
        <dbReference type="ARBA" id="ARBA00022989"/>
    </source>
</evidence>
<evidence type="ECO:0000259" key="7">
    <source>
        <dbReference type="PROSITE" id="PS51469"/>
    </source>
</evidence>
<evidence type="ECO:0000313" key="8">
    <source>
        <dbReference type="EMBL" id="EXC24702.1"/>
    </source>
</evidence>
<dbReference type="OrthoDB" id="266334at2759"/>
<organism evidence="8 9">
    <name type="scientific">Morus notabilis</name>
    <dbReference type="NCBI Taxonomy" id="981085"/>
    <lineage>
        <taxon>Eukaryota</taxon>
        <taxon>Viridiplantae</taxon>
        <taxon>Streptophyta</taxon>
        <taxon>Embryophyta</taxon>
        <taxon>Tracheophyta</taxon>
        <taxon>Spermatophyta</taxon>
        <taxon>Magnoliopsida</taxon>
        <taxon>eudicotyledons</taxon>
        <taxon>Gunneridae</taxon>
        <taxon>Pentapetalae</taxon>
        <taxon>rosids</taxon>
        <taxon>fabids</taxon>
        <taxon>Rosales</taxon>
        <taxon>Moraceae</taxon>
        <taxon>Moreae</taxon>
        <taxon>Morus</taxon>
    </lineage>
</organism>
<proteinExistence type="predicted"/>
<dbReference type="SUPFAM" id="SSF49785">
    <property type="entry name" value="Galactose-binding domain-like"/>
    <property type="match status" value="1"/>
</dbReference>
<evidence type="ECO:0000256" key="5">
    <source>
        <dbReference type="SAM" id="MobiDB-lite"/>
    </source>
</evidence>
<dbReference type="GO" id="GO:0016020">
    <property type="term" value="C:membrane"/>
    <property type="evidence" value="ECO:0007669"/>
    <property type="project" value="UniProtKB-SubCell"/>
</dbReference>
<dbReference type="Proteomes" id="UP000030645">
    <property type="component" value="Unassembled WGS sequence"/>
</dbReference>
<feature type="transmembrane region" description="Helical" evidence="6">
    <location>
        <begin position="33"/>
        <end position="52"/>
    </location>
</feature>
<accession>W9SSD8</accession>
<keyword evidence="4 6" id="KW-0472">Membrane</keyword>
<dbReference type="Gene3D" id="2.60.120.260">
    <property type="entry name" value="Galactose-binding domain-like"/>
    <property type="match status" value="1"/>
</dbReference>
<feature type="compositionally biased region" description="Polar residues" evidence="5">
    <location>
        <begin position="359"/>
        <end position="372"/>
    </location>
</feature>
<feature type="region of interest" description="Disordered" evidence="5">
    <location>
        <begin position="357"/>
        <end position="427"/>
    </location>
</feature>
<feature type="compositionally biased region" description="Polar residues" evidence="5">
    <location>
        <begin position="408"/>
        <end position="419"/>
    </location>
</feature>
<evidence type="ECO:0000313" key="9">
    <source>
        <dbReference type="Proteomes" id="UP000030645"/>
    </source>
</evidence>
<dbReference type="eggNOG" id="KOG1396">
    <property type="taxonomic scope" value="Eukaryota"/>
</dbReference>
<dbReference type="STRING" id="981085.W9SSD8"/>
<feature type="compositionally biased region" description="Polar residues" evidence="5">
    <location>
        <begin position="381"/>
        <end position="399"/>
    </location>
</feature>
<dbReference type="GO" id="GO:0005737">
    <property type="term" value="C:cytoplasm"/>
    <property type="evidence" value="ECO:0007669"/>
    <property type="project" value="TreeGrafter"/>
</dbReference>
<reference evidence="9" key="1">
    <citation type="submission" date="2013-01" db="EMBL/GenBank/DDBJ databases">
        <title>Draft Genome Sequence of a Mulberry Tree, Morus notabilis C.K. Schneid.</title>
        <authorList>
            <person name="He N."/>
            <person name="Zhao S."/>
        </authorList>
    </citation>
    <scope>NUCLEOTIDE SEQUENCE</scope>
</reference>
<feature type="transmembrane region" description="Helical" evidence="6">
    <location>
        <begin position="558"/>
        <end position="581"/>
    </location>
</feature>
<dbReference type="PANTHER" id="PTHR12953">
    <property type="entry name" value="MEMBRANE PROTEIN CH1 RELATED"/>
    <property type="match status" value="1"/>
</dbReference>
<keyword evidence="2 6" id="KW-0812">Transmembrane</keyword>
<dbReference type="PROSITE" id="PS51469">
    <property type="entry name" value="SUN"/>
    <property type="match status" value="1"/>
</dbReference>
<evidence type="ECO:0000256" key="4">
    <source>
        <dbReference type="ARBA" id="ARBA00023136"/>
    </source>
</evidence>
<name>W9SSD8_9ROSA</name>
<evidence type="ECO:0000256" key="1">
    <source>
        <dbReference type="ARBA" id="ARBA00004370"/>
    </source>
</evidence>
<feature type="domain" description="SUN" evidence="7">
    <location>
        <begin position="185"/>
        <end position="345"/>
    </location>
</feature>
<dbReference type="InterPro" id="IPR045120">
    <property type="entry name" value="Suco/Slp1-like"/>
</dbReference>